<feature type="compositionally biased region" description="Pro residues" evidence="1">
    <location>
        <begin position="13"/>
        <end position="22"/>
    </location>
</feature>
<gene>
    <name evidence="2" type="ORF">PAL_GLEAN10025780</name>
</gene>
<organism evidence="2 3">
    <name type="scientific">Pteropus alecto</name>
    <name type="common">Black flying fox</name>
    <dbReference type="NCBI Taxonomy" id="9402"/>
    <lineage>
        <taxon>Eukaryota</taxon>
        <taxon>Metazoa</taxon>
        <taxon>Chordata</taxon>
        <taxon>Craniata</taxon>
        <taxon>Vertebrata</taxon>
        <taxon>Euteleostomi</taxon>
        <taxon>Mammalia</taxon>
        <taxon>Eutheria</taxon>
        <taxon>Laurasiatheria</taxon>
        <taxon>Chiroptera</taxon>
        <taxon>Yinpterochiroptera</taxon>
        <taxon>Pteropodoidea</taxon>
        <taxon>Pteropodidae</taxon>
        <taxon>Pteropodinae</taxon>
        <taxon>Pteropus</taxon>
    </lineage>
</organism>
<evidence type="ECO:0000313" key="3">
    <source>
        <dbReference type="Proteomes" id="UP000010552"/>
    </source>
</evidence>
<protein>
    <submittedName>
        <fullName evidence="2">Uncharacterized protein</fullName>
    </submittedName>
</protein>
<proteinExistence type="predicted"/>
<dbReference type="InParanoid" id="L5K218"/>
<feature type="region of interest" description="Disordered" evidence="1">
    <location>
        <begin position="1"/>
        <end position="55"/>
    </location>
</feature>
<evidence type="ECO:0000256" key="1">
    <source>
        <dbReference type="SAM" id="MobiDB-lite"/>
    </source>
</evidence>
<reference evidence="3" key="1">
    <citation type="journal article" date="2013" name="Science">
        <title>Comparative analysis of bat genomes provides insight into the evolution of flight and immunity.</title>
        <authorList>
            <person name="Zhang G."/>
            <person name="Cowled C."/>
            <person name="Shi Z."/>
            <person name="Huang Z."/>
            <person name="Bishop-Lilly K.A."/>
            <person name="Fang X."/>
            <person name="Wynne J.W."/>
            <person name="Xiong Z."/>
            <person name="Baker M.L."/>
            <person name="Zhao W."/>
            <person name="Tachedjian M."/>
            <person name="Zhu Y."/>
            <person name="Zhou P."/>
            <person name="Jiang X."/>
            <person name="Ng J."/>
            <person name="Yang L."/>
            <person name="Wu L."/>
            <person name="Xiao J."/>
            <person name="Feng Y."/>
            <person name="Chen Y."/>
            <person name="Sun X."/>
            <person name="Zhang Y."/>
            <person name="Marsh G.A."/>
            <person name="Crameri G."/>
            <person name="Broder C.C."/>
            <person name="Frey K.G."/>
            <person name="Wang L.F."/>
            <person name="Wang J."/>
        </authorList>
    </citation>
    <scope>NUCLEOTIDE SEQUENCE [LARGE SCALE GENOMIC DNA]</scope>
</reference>
<name>L5K218_PTEAL</name>
<dbReference type="EMBL" id="KB031068">
    <property type="protein sequence ID" value="ELK04538.1"/>
    <property type="molecule type" value="Genomic_DNA"/>
</dbReference>
<keyword evidence="3" id="KW-1185">Reference proteome</keyword>
<dbReference type="AlphaFoldDB" id="L5K218"/>
<dbReference type="Proteomes" id="UP000010552">
    <property type="component" value="Unassembled WGS sequence"/>
</dbReference>
<accession>L5K218</accession>
<feature type="compositionally biased region" description="Low complexity" evidence="1">
    <location>
        <begin position="23"/>
        <end position="33"/>
    </location>
</feature>
<evidence type="ECO:0000313" key="2">
    <source>
        <dbReference type="EMBL" id="ELK04538.1"/>
    </source>
</evidence>
<sequence length="55" mass="5724">MRSTGKQCTQLQRPPPLPPRPLGPILRPSLRSSDGSGAQEAGLSATMPEVPPASC</sequence>
<feature type="compositionally biased region" description="Polar residues" evidence="1">
    <location>
        <begin position="1"/>
        <end position="12"/>
    </location>
</feature>